<organism evidence="1 2">
    <name type="scientific">Phaseolus angularis</name>
    <name type="common">Azuki bean</name>
    <name type="synonym">Vigna angularis</name>
    <dbReference type="NCBI Taxonomy" id="3914"/>
    <lineage>
        <taxon>Eukaryota</taxon>
        <taxon>Viridiplantae</taxon>
        <taxon>Streptophyta</taxon>
        <taxon>Embryophyta</taxon>
        <taxon>Tracheophyta</taxon>
        <taxon>Spermatophyta</taxon>
        <taxon>Magnoliopsida</taxon>
        <taxon>eudicotyledons</taxon>
        <taxon>Gunneridae</taxon>
        <taxon>Pentapetalae</taxon>
        <taxon>rosids</taxon>
        <taxon>fabids</taxon>
        <taxon>Fabales</taxon>
        <taxon>Fabaceae</taxon>
        <taxon>Papilionoideae</taxon>
        <taxon>50 kb inversion clade</taxon>
        <taxon>NPAAA clade</taxon>
        <taxon>indigoferoid/millettioid clade</taxon>
        <taxon>Phaseoleae</taxon>
        <taxon>Vigna</taxon>
    </lineage>
</organism>
<protein>
    <submittedName>
        <fullName evidence="1">Uncharacterized protein</fullName>
    </submittedName>
</protein>
<gene>
    <name evidence="1" type="ORF">HKW66_Vig0057410</name>
</gene>
<dbReference type="EMBL" id="JABFOF010000002">
    <property type="protein sequence ID" value="KAG2406485.1"/>
    <property type="molecule type" value="Genomic_DNA"/>
</dbReference>
<sequence length="93" mass="10492">MVHLDDGDDAREDVAAYKDFVKNGDACLICGLGCCTIGVMVHEKRSRGCSVREDEQSFQAQATWQRVKRQAGIRRDLVVCHIKQTLTSFNFKD</sequence>
<evidence type="ECO:0000313" key="1">
    <source>
        <dbReference type="EMBL" id="KAG2406485.1"/>
    </source>
</evidence>
<name>A0A8T0L902_PHAAN</name>
<accession>A0A8T0L902</accession>
<comment type="caution">
    <text evidence="1">The sequence shown here is derived from an EMBL/GenBank/DDBJ whole genome shotgun (WGS) entry which is preliminary data.</text>
</comment>
<evidence type="ECO:0000313" key="2">
    <source>
        <dbReference type="Proteomes" id="UP000743370"/>
    </source>
</evidence>
<dbReference type="AlphaFoldDB" id="A0A8T0L902"/>
<proteinExistence type="predicted"/>
<dbReference type="Proteomes" id="UP000743370">
    <property type="component" value="Unassembled WGS sequence"/>
</dbReference>
<reference evidence="1 2" key="1">
    <citation type="submission" date="2020-05" db="EMBL/GenBank/DDBJ databases">
        <title>Vigna angularis (adzuki bean) Var. LongXiaoDou No. 4 denovo assembly.</title>
        <authorList>
            <person name="Xiang H."/>
        </authorList>
    </citation>
    <scope>NUCLEOTIDE SEQUENCE [LARGE SCALE GENOMIC DNA]</scope>
    <source>
        <tissue evidence="1">Leaf</tissue>
    </source>
</reference>